<evidence type="ECO:0000313" key="2">
    <source>
        <dbReference type="EMBL" id="URZ12044.1"/>
    </source>
</evidence>
<protein>
    <recommendedName>
        <fullName evidence="1">Protein Tlp homolog</fullName>
    </recommendedName>
</protein>
<name>A0A1S8KWZ4_9CLOT</name>
<comment type="similarity">
    <text evidence="1">Belongs to the Tlp family.</text>
</comment>
<dbReference type="KEGG" id="crw:CROST_027610"/>
<reference evidence="2 3" key="1">
    <citation type="submission" date="2022-04" db="EMBL/GenBank/DDBJ databases">
        <title>Genome sequence of C. roseum typestrain.</title>
        <authorList>
            <person name="Poehlein A."/>
            <person name="Schoch T."/>
            <person name="Duerre P."/>
            <person name="Daniel R."/>
        </authorList>
    </citation>
    <scope>NUCLEOTIDE SEQUENCE [LARGE SCALE GENOMIC DNA]</scope>
    <source>
        <strain evidence="2 3">DSM 7320</strain>
    </source>
</reference>
<dbReference type="NCBIfam" id="TIGR03090">
    <property type="entry name" value="SASP_tlp"/>
    <property type="match status" value="1"/>
</dbReference>
<dbReference type="STRING" id="84029.CROST_46340"/>
<dbReference type="Proteomes" id="UP000190951">
    <property type="component" value="Chromosome"/>
</dbReference>
<organism evidence="2 3">
    <name type="scientific">Clostridium felsineum</name>
    <dbReference type="NCBI Taxonomy" id="36839"/>
    <lineage>
        <taxon>Bacteria</taxon>
        <taxon>Bacillati</taxon>
        <taxon>Bacillota</taxon>
        <taxon>Clostridia</taxon>
        <taxon>Eubacteriales</taxon>
        <taxon>Clostridiaceae</taxon>
        <taxon>Clostridium</taxon>
    </lineage>
</organism>
<evidence type="ECO:0000313" key="3">
    <source>
        <dbReference type="Proteomes" id="UP000190951"/>
    </source>
</evidence>
<dbReference type="RefSeq" id="WP_077832071.1">
    <property type="nucleotide sequence ID" value="NZ_CP096983.1"/>
</dbReference>
<sequence>MKINPDDRRDNVDRIQSNIDNTIENIHLADEMIEKVSDPKEKKDLKEKNCRREKAVEGFKAEIKDEALAKKNNYK</sequence>
<gene>
    <name evidence="1 2" type="primary">tlp</name>
    <name evidence="2" type="ORF">CROST_027610</name>
</gene>
<keyword evidence="3" id="KW-1185">Reference proteome</keyword>
<dbReference type="HAMAP" id="MF_01506">
    <property type="entry name" value="Tlp"/>
    <property type="match status" value="1"/>
</dbReference>
<dbReference type="AlphaFoldDB" id="A0A1S8KWZ4"/>
<dbReference type="Pfam" id="PF19824">
    <property type="entry name" value="Tlp"/>
    <property type="match status" value="1"/>
</dbReference>
<dbReference type="InterPro" id="IPR017524">
    <property type="entry name" value="SASP_thioredoxin-like"/>
</dbReference>
<dbReference type="EMBL" id="CP096983">
    <property type="protein sequence ID" value="URZ12044.1"/>
    <property type="molecule type" value="Genomic_DNA"/>
</dbReference>
<accession>A0A1S8KWZ4</accession>
<proteinExistence type="inferred from homology"/>
<evidence type="ECO:0000256" key="1">
    <source>
        <dbReference type="HAMAP-Rule" id="MF_01506"/>
    </source>
</evidence>